<sequence length="232" mass="26823">MATSSPIAAPQDAMDRDRCMEIMEGYGVGPNMMRLIRTFWDEQKLVCRAAKRYGEPFKASRGVTQGGPLSPKIFNIMVDAIVREWIRQLFYEGRRRRRRSRRSSPSPSTPLVFSWRCCTLTTRTLLPLRNQSCRKAWTSSQNCSTALDLVRTNTEKTKVMTCVNEKVQVRRSEEVYRNTTAGFHTEKDWRNRRVTCDHCGLEMSAKSLPGHLESQHGIYRSRVIDRDLVLDD</sequence>
<dbReference type="Proteomes" id="UP000266841">
    <property type="component" value="Unassembled WGS sequence"/>
</dbReference>
<feature type="non-terminal residue" evidence="1">
    <location>
        <position position="232"/>
    </location>
</feature>
<keyword evidence="2" id="KW-1185">Reference proteome</keyword>
<proteinExistence type="predicted"/>
<dbReference type="OrthoDB" id="410104at2759"/>
<organism evidence="1 2">
    <name type="scientific">Thalassiosira oceanica</name>
    <name type="common">Marine diatom</name>
    <dbReference type="NCBI Taxonomy" id="159749"/>
    <lineage>
        <taxon>Eukaryota</taxon>
        <taxon>Sar</taxon>
        <taxon>Stramenopiles</taxon>
        <taxon>Ochrophyta</taxon>
        <taxon>Bacillariophyta</taxon>
        <taxon>Coscinodiscophyceae</taxon>
        <taxon>Thalassiosirophycidae</taxon>
        <taxon>Thalassiosirales</taxon>
        <taxon>Thalassiosiraceae</taxon>
        <taxon>Thalassiosira</taxon>
    </lineage>
</organism>
<reference evidence="1 2" key="1">
    <citation type="journal article" date="2012" name="Genome Biol.">
        <title>Genome and low-iron response of an oceanic diatom adapted to chronic iron limitation.</title>
        <authorList>
            <person name="Lommer M."/>
            <person name="Specht M."/>
            <person name="Roy A.S."/>
            <person name="Kraemer L."/>
            <person name="Andreson R."/>
            <person name="Gutowska M.A."/>
            <person name="Wolf J."/>
            <person name="Bergner S.V."/>
            <person name="Schilhabel M.B."/>
            <person name="Klostermeier U.C."/>
            <person name="Beiko R.G."/>
            <person name="Rosenstiel P."/>
            <person name="Hippler M."/>
            <person name="Laroche J."/>
        </authorList>
    </citation>
    <scope>NUCLEOTIDE SEQUENCE [LARGE SCALE GENOMIC DNA]</scope>
    <source>
        <strain evidence="1 2">CCMP1005</strain>
    </source>
</reference>
<evidence type="ECO:0000313" key="1">
    <source>
        <dbReference type="EMBL" id="EJK51098.1"/>
    </source>
</evidence>
<accession>K0RBM8</accession>
<protein>
    <submittedName>
        <fullName evidence="1">Uncharacterized protein</fullName>
    </submittedName>
</protein>
<gene>
    <name evidence="1" type="ORF">THAOC_29764</name>
</gene>
<dbReference type="EMBL" id="AGNL01042232">
    <property type="protein sequence ID" value="EJK51098.1"/>
    <property type="molecule type" value="Genomic_DNA"/>
</dbReference>
<name>K0RBM8_THAOC</name>
<comment type="caution">
    <text evidence="1">The sequence shown here is derived from an EMBL/GenBank/DDBJ whole genome shotgun (WGS) entry which is preliminary data.</text>
</comment>
<dbReference type="AlphaFoldDB" id="K0RBM8"/>
<evidence type="ECO:0000313" key="2">
    <source>
        <dbReference type="Proteomes" id="UP000266841"/>
    </source>
</evidence>